<feature type="transmembrane region" description="Helical" evidence="1">
    <location>
        <begin position="58"/>
        <end position="76"/>
    </location>
</feature>
<dbReference type="GO" id="GO:0080120">
    <property type="term" value="P:CAAX-box protein maturation"/>
    <property type="evidence" value="ECO:0007669"/>
    <property type="project" value="UniProtKB-ARBA"/>
</dbReference>
<evidence type="ECO:0000259" key="2">
    <source>
        <dbReference type="Pfam" id="PF02517"/>
    </source>
</evidence>
<dbReference type="Pfam" id="PF02517">
    <property type="entry name" value="Rce1-like"/>
    <property type="match status" value="1"/>
</dbReference>
<dbReference type="PANTHER" id="PTHR36435:SF1">
    <property type="entry name" value="CAAX AMINO TERMINAL PROTEASE FAMILY PROTEIN"/>
    <property type="match status" value="1"/>
</dbReference>
<gene>
    <name evidence="3" type="ORF">SAMN06296036_107155</name>
</gene>
<dbReference type="InterPro" id="IPR003675">
    <property type="entry name" value="Rce1/LyrA-like_dom"/>
</dbReference>
<dbReference type="AlphaFoldDB" id="A0A1Y6BP26"/>
<dbReference type="Proteomes" id="UP000192907">
    <property type="component" value="Unassembled WGS sequence"/>
</dbReference>
<sequence>MEHKESPEESFNQAQLLKNSSMFYLCIGAVGLMVSYFHHDNMARSWALSSPDYANWEVISLGLLTAGVLAVMAYLFEDFFPSYRALKRVMVGLMGRMTWPGAIYLALLSAVSEEILFRTAIQPSAGVVLTAALFAVLHLGPAQQFGVWALIAFLSGLVFGWTYEATGLILPSLIGHILVNLISFWRFRISFQKAKKRAEKKEGLSPDAPRGVK</sequence>
<dbReference type="InterPro" id="IPR052710">
    <property type="entry name" value="CAAX_protease"/>
</dbReference>
<feature type="transmembrane region" description="Helical" evidence="1">
    <location>
        <begin position="120"/>
        <end position="138"/>
    </location>
</feature>
<dbReference type="OrthoDB" id="9805801at2"/>
<dbReference type="PANTHER" id="PTHR36435">
    <property type="entry name" value="SLR1288 PROTEIN"/>
    <property type="match status" value="1"/>
</dbReference>
<keyword evidence="3" id="KW-0645">Protease</keyword>
<keyword evidence="1" id="KW-1133">Transmembrane helix</keyword>
<proteinExistence type="predicted"/>
<dbReference type="InterPro" id="IPR036259">
    <property type="entry name" value="MFS_trans_sf"/>
</dbReference>
<accession>A0A1Y6BP26</accession>
<evidence type="ECO:0000313" key="3">
    <source>
        <dbReference type="EMBL" id="SMF22048.1"/>
    </source>
</evidence>
<dbReference type="SUPFAM" id="SSF103473">
    <property type="entry name" value="MFS general substrate transporter"/>
    <property type="match status" value="1"/>
</dbReference>
<evidence type="ECO:0000313" key="4">
    <source>
        <dbReference type="Proteomes" id="UP000192907"/>
    </source>
</evidence>
<feature type="transmembrane region" description="Helical" evidence="1">
    <location>
        <begin position="145"/>
        <end position="163"/>
    </location>
</feature>
<dbReference type="GO" id="GO:0004175">
    <property type="term" value="F:endopeptidase activity"/>
    <property type="evidence" value="ECO:0007669"/>
    <property type="project" value="UniProtKB-ARBA"/>
</dbReference>
<feature type="transmembrane region" description="Helical" evidence="1">
    <location>
        <begin position="88"/>
        <end position="108"/>
    </location>
</feature>
<organism evidence="3 4">
    <name type="scientific">Pseudobacteriovorax antillogorgiicola</name>
    <dbReference type="NCBI Taxonomy" id="1513793"/>
    <lineage>
        <taxon>Bacteria</taxon>
        <taxon>Pseudomonadati</taxon>
        <taxon>Bdellovibrionota</taxon>
        <taxon>Oligoflexia</taxon>
        <taxon>Oligoflexales</taxon>
        <taxon>Pseudobacteriovoracaceae</taxon>
        <taxon>Pseudobacteriovorax</taxon>
    </lineage>
</organism>
<dbReference type="GO" id="GO:0006508">
    <property type="term" value="P:proteolysis"/>
    <property type="evidence" value="ECO:0007669"/>
    <property type="project" value="UniProtKB-KW"/>
</dbReference>
<dbReference type="EMBL" id="FWZT01000007">
    <property type="protein sequence ID" value="SMF22048.1"/>
    <property type="molecule type" value="Genomic_DNA"/>
</dbReference>
<keyword evidence="3" id="KW-0378">Hydrolase</keyword>
<dbReference type="RefSeq" id="WP_132318367.1">
    <property type="nucleotide sequence ID" value="NZ_FWZT01000007.1"/>
</dbReference>
<feature type="transmembrane region" description="Helical" evidence="1">
    <location>
        <begin position="21"/>
        <end position="38"/>
    </location>
</feature>
<name>A0A1Y6BP26_9BACT</name>
<dbReference type="STRING" id="1513793.SAMN06296036_107155"/>
<protein>
    <submittedName>
        <fullName evidence="3">Membrane protease YdiL, CAAX protease family</fullName>
    </submittedName>
</protein>
<evidence type="ECO:0000256" key="1">
    <source>
        <dbReference type="SAM" id="Phobius"/>
    </source>
</evidence>
<feature type="domain" description="CAAX prenyl protease 2/Lysostaphin resistance protein A-like" evidence="2">
    <location>
        <begin position="98"/>
        <end position="182"/>
    </location>
</feature>
<keyword evidence="1" id="KW-0472">Membrane</keyword>
<keyword evidence="4" id="KW-1185">Reference proteome</keyword>
<reference evidence="4" key="1">
    <citation type="submission" date="2017-04" db="EMBL/GenBank/DDBJ databases">
        <authorList>
            <person name="Varghese N."/>
            <person name="Submissions S."/>
        </authorList>
    </citation>
    <scope>NUCLEOTIDE SEQUENCE [LARGE SCALE GENOMIC DNA]</scope>
    <source>
        <strain evidence="4">RKEM611</strain>
    </source>
</reference>
<keyword evidence="1" id="KW-0812">Transmembrane</keyword>
<feature type="transmembrane region" description="Helical" evidence="1">
    <location>
        <begin position="169"/>
        <end position="187"/>
    </location>
</feature>